<keyword evidence="3" id="KW-0520">NAD</keyword>
<reference evidence="7" key="1">
    <citation type="journal article" date="2023" name="IMA Fungus">
        <title>Comparative genomic study of the Penicillium genus elucidates a diverse pangenome and 15 lateral gene transfer events.</title>
        <authorList>
            <person name="Petersen C."/>
            <person name="Sorensen T."/>
            <person name="Nielsen M.R."/>
            <person name="Sondergaard T.E."/>
            <person name="Sorensen J.L."/>
            <person name="Fitzpatrick D.A."/>
            <person name="Frisvad J.C."/>
            <person name="Nielsen K.L."/>
        </authorList>
    </citation>
    <scope>NUCLEOTIDE SEQUENCE</scope>
    <source>
        <strain evidence="7">IBT 17514</strain>
    </source>
</reference>
<evidence type="ECO:0000259" key="6">
    <source>
        <dbReference type="Pfam" id="PF14833"/>
    </source>
</evidence>
<evidence type="ECO:0000259" key="5">
    <source>
        <dbReference type="Pfam" id="PF03446"/>
    </source>
</evidence>
<dbReference type="PANTHER" id="PTHR43580">
    <property type="entry name" value="OXIDOREDUCTASE GLYR1-RELATED"/>
    <property type="match status" value="1"/>
</dbReference>
<evidence type="ECO:0000313" key="8">
    <source>
        <dbReference type="Proteomes" id="UP001215712"/>
    </source>
</evidence>
<dbReference type="Gene3D" id="1.10.1040.10">
    <property type="entry name" value="N-(1-d-carboxylethyl)-l-norvaline Dehydrogenase, domain 2"/>
    <property type="match status" value="1"/>
</dbReference>
<dbReference type="EMBL" id="JAQJAN010000002">
    <property type="protein sequence ID" value="KAJ5738801.1"/>
    <property type="molecule type" value="Genomic_DNA"/>
</dbReference>
<dbReference type="InterPro" id="IPR015815">
    <property type="entry name" value="HIBADH-related"/>
</dbReference>
<dbReference type="Proteomes" id="UP001215712">
    <property type="component" value="Unassembled WGS sequence"/>
</dbReference>
<dbReference type="InterPro" id="IPR051265">
    <property type="entry name" value="HIBADH-related_NP60_sf"/>
</dbReference>
<keyword evidence="8" id="KW-1185">Reference proteome</keyword>
<evidence type="ECO:0000313" key="7">
    <source>
        <dbReference type="EMBL" id="KAJ5738801.1"/>
    </source>
</evidence>
<dbReference type="InterPro" id="IPR029154">
    <property type="entry name" value="HIBADH-like_NADP-bd"/>
</dbReference>
<accession>A0AAD6HV69</accession>
<dbReference type="InterPro" id="IPR006115">
    <property type="entry name" value="6PGDH_NADP-bd"/>
</dbReference>
<evidence type="ECO:0000256" key="2">
    <source>
        <dbReference type="ARBA" id="ARBA00023002"/>
    </source>
</evidence>
<keyword evidence="2" id="KW-0560">Oxidoreductase</keyword>
<dbReference type="PANTHER" id="PTHR43580:SF3">
    <property type="entry name" value="6-PHOSPHOGLUCONATE DEHYDROGENASE FAMILY PROTEIN (AFU_ORTHOLOGUE AFUA_2G11600)"/>
    <property type="match status" value="1"/>
</dbReference>
<comment type="caution">
    <text evidence="7">The sequence shown here is derived from an EMBL/GenBank/DDBJ whole genome shotgun (WGS) entry which is preliminary data.</text>
</comment>
<dbReference type="InterPro" id="IPR036291">
    <property type="entry name" value="NAD(P)-bd_dom_sf"/>
</dbReference>
<dbReference type="AlphaFoldDB" id="A0AAD6HV69"/>
<dbReference type="InterPro" id="IPR013328">
    <property type="entry name" value="6PGD_dom2"/>
</dbReference>
<evidence type="ECO:0000256" key="3">
    <source>
        <dbReference type="ARBA" id="ARBA00023027"/>
    </source>
</evidence>
<dbReference type="GO" id="GO:0051287">
    <property type="term" value="F:NAD binding"/>
    <property type="evidence" value="ECO:0007669"/>
    <property type="project" value="InterPro"/>
</dbReference>
<dbReference type="Pfam" id="PF14833">
    <property type="entry name" value="NAD_binding_11"/>
    <property type="match status" value="1"/>
</dbReference>
<reference evidence="7" key="2">
    <citation type="submission" date="2023-01" db="EMBL/GenBank/DDBJ databases">
        <authorList>
            <person name="Petersen C."/>
        </authorList>
    </citation>
    <scope>NUCLEOTIDE SEQUENCE</scope>
    <source>
        <strain evidence="7">IBT 17514</strain>
    </source>
</reference>
<dbReference type="PIRSF" id="PIRSF000103">
    <property type="entry name" value="HIBADH"/>
    <property type="match status" value="1"/>
</dbReference>
<dbReference type="GO" id="GO:0016491">
    <property type="term" value="F:oxidoreductase activity"/>
    <property type="evidence" value="ECO:0007669"/>
    <property type="project" value="UniProtKB-KW"/>
</dbReference>
<proteinExistence type="inferred from homology"/>
<name>A0AAD6HV69_9EURO</name>
<dbReference type="GO" id="GO:0050661">
    <property type="term" value="F:NADP binding"/>
    <property type="evidence" value="ECO:0007669"/>
    <property type="project" value="InterPro"/>
</dbReference>
<organism evidence="7 8">
    <name type="scientific">Penicillium malachiteum</name>
    <dbReference type="NCBI Taxonomy" id="1324776"/>
    <lineage>
        <taxon>Eukaryota</taxon>
        <taxon>Fungi</taxon>
        <taxon>Dikarya</taxon>
        <taxon>Ascomycota</taxon>
        <taxon>Pezizomycotina</taxon>
        <taxon>Eurotiomycetes</taxon>
        <taxon>Eurotiomycetidae</taxon>
        <taxon>Eurotiales</taxon>
        <taxon>Aspergillaceae</taxon>
        <taxon>Penicillium</taxon>
    </lineage>
</organism>
<feature type="active site" evidence="4">
    <location>
        <position position="176"/>
    </location>
</feature>
<dbReference type="Gene3D" id="3.40.50.720">
    <property type="entry name" value="NAD(P)-binding Rossmann-like Domain"/>
    <property type="match status" value="1"/>
</dbReference>
<comment type="similarity">
    <text evidence="1">Belongs to the HIBADH-related family. NP60 subfamily.</text>
</comment>
<dbReference type="Pfam" id="PF03446">
    <property type="entry name" value="NAD_binding_2"/>
    <property type="match status" value="1"/>
</dbReference>
<evidence type="ECO:0000256" key="1">
    <source>
        <dbReference type="ARBA" id="ARBA00007598"/>
    </source>
</evidence>
<feature type="domain" description="3-hydroxyisobutyrate dehydrogenase-like NAD-binding" evidence="6">
    <location>
        <begin position="173"/>
        <end position="290"/>
    </location>
</feature>
<evidence type="ECO:0000256" key="4">
    <source>
        <dbReference type="PIRSR" id="PIRSR000103-1"/>
    </source>
</evidence>
<sequence>MAPRISWIGLGNMGRGMAKNLAAKGPLDTPLTVFNRTTSRAEVFASENPNTKVASNLDDAIISSDIIFTCLSDDQALRETITGSLPNAKNKLFVDCSTVHPDTTTEIAGTLSAHGASFVASPVFGAPAMAEAGQVICVLAGPSSFIDRVKPYTTGVISKANIEFRDKEVRNASQLKVLGNTFVLNMVQTIAEGMVVAEKSGLGTEALQRFIEAVFPGAYVAYAGRMRSGDYHERAEPLFAVDLVRKDARHAMDMASSVGATMRGVQSADAYLTDVKAEMGARGDITGIYGAVRQSAGLHFKN</sequence>
<dbReference type="SUPFAM" id="SSF48179">
    <property type="entry name" value="6-phosphogluconate dehydrogenase C-terminal domain-like"/>
    <property type="match status" value="1"/>
</dbReference>
<dbReference type="InterPro" id="IPR008927">
    <property type="entry name" value="6-PGluconate_DH-like_C_sf"/>
</dbReference>
<dbReference type="SUPFAM" id="SSF51735">
    <property type="entry name" value="NAD(P)-binding Rossmann-fold domains"/>
    <property type="match status" value="1"/>
</dbReference>
<protein>
    <submittedName>
        <fullName evidence="7">Uncharacterized protein</fullName>
    </submittedName>
</protein>
<feature type="domain" description="6-phosphogluconate dehydrogenase NADP-binding" evidence="5">
    <location>
        <begin position="4"/>
        <end position="151"/>
    </location>
</feature>
<gene>
    <name evidence="7" type="ORF">N7493_001956</name>
</gene>